<feature type="transmembrane region" description="Helical" evidence="7">
    <location>
        <begin position="43"/>
        <end position="67"/>
    </location>
</feature>
<dbReference type="PANTHER" id="PTHR43124:SF3">
    <property type="entry name" value="CHLORAMPHENICOL EFFLUX PUMP RV0191"/>
    <property type="match status" value="1"/>
</dbReference>
<dbReference type="Proteomes" id="UP000005732">
    <property type="component" value="Unassembled WGS sequence"/>
</dbReference>
<feature type="transmembrane region" description="Helical" evidence="7">
    <location>
        <begin position="368"/>
        <end position="387"/>
    </location>
</feature>
<evidence type="ECO:0000256" key="5">
    <source>
        <dbReference type="ARBA" id="ARBA00023136"/>
    </source>
</evidence>
<accession>J0CMT6</accession>
<feature type="region of interest" description="Disordered" evidence="6">
    <location>
        <begin position="1"/>
        <end position="24"/>
    </location>
</feature>
<dbReference type="Gene3D" id="1.20.1250.20">
    <property type="entry name" value="MFS general substrate transporter like domains"/>
    <property type="match status" value="2"/>
</dbReference>
<evidence type="ECO:0000256" key="6">
    <source>
        <dbReference type="SAM" id="MobiDB-lite"/>
    </source>
</evidence>
<feature type="transmembrane region" description="Helical" evidence="7">
    <location>
        <begin position="197"/>
        <end position="216"/>
    </location>
</feature>
<feature type="transmembrane region" description="Helical" evidence="7">
    <location>
        <begin position="393"/>
        <end position="414"/>
    </location>
</feature>
<organism evidence="10">
    <name type="scientific">Rhizobium leguminosarum bv. trifolii WSM2297</name>
    <dbReference type="NCBI Taxonomy" id="754762"/>
    <lineage>
        <taxon>Bacteria</taxon>
        <taxon>Pseudomonadati</taxon>
        <taxon>Pseudomonadota</taxon>
        <taxon>Alphaproteobacteria</taxon>
        <taxon>Hyphomicrobiales</taxon>
        <taxon>Rhizobiaceae</taxon>
        <taxon>Rhizobium/Agrobacterium group</taxon>
        <taxon>Rhizobium</taxon>
    </lineage>
</organism>
<evidence type="ECO:0000256" key="2">
    <source>
        <dbReference type="ARBA" id="ARBA00022475"/>
    </source>
</evidence>
<feature type="transmembrane region" description="Helical" evidence="7">
    <location>
        <begin position="82"/>
        <end position="101"/>
    </location>
</feature>
<feature type="transmembrane region" description="Helical" evidence="7">
    <location>
        <begin position="141"/>
        <end position="159"/>
    </location>
</feature>
<evidence type="ECO:0000256" key="4">
    <source>
        <dbReference type="ARBA" id="ARBA00022989"/>
    </source>
</evidence>
<feature type="transmembrane region" description="Helical" evidence="7">
    <location>
        <begin position="166"/>
        <end position="185"/>
    </location>
</feature>
<feature type="transmembrane region" description="Helical" evidence="7">
    <location>
        <begin position="274"/>
        <end position="292"/>
    </location>
</feature>
<dbReference type="InterPro" id="IPR050189">
    <property type="entry name" value="MFS_Efflux_Transporters"/>
</dbReference>
<dbReference type="InterPro" id="IPR036259">
    <property type="entry name" value="MFS_trans_sf"/>
</dbReference>
<dbReference type="HOGENOM" id="CLU_001265_61_2_5"/>
<keyword evidence="2" id="KW-1003">Cell membrane</keyword>
<reference evidence="10" key="1">
    <citation type="submission" date="2012-02" db="EMBL/GenBank/DDBJ databases">
        <title>Improved High-Quality Draft Sequence of Rhizobium leguminosarum bv. trifolii WSM2297.</title>
        <authorList>
            <consortium name="US DOE Joint Genome Institute"/>
            <person name="Lucas S."/>
            <person name="Han J."/>
            <person name="Lapidus A."/>
            <person name="Cheng J.-F."/>
            <person name="Goodwin L."/>
            <person name="Pitluck S."/>
            <person name="Peters L."/>
            <person name="Ovchinnikova G."/>
            <person name="Zhang X."/>
            <person name="Detter J.C."/>
            <person name="Han C."/>
            <person name="Tapia R."/>
            <person name="Land M."/>
            <person name="Hauser L."/>
            <person name="Kyrpides N."/>
            <person name="Ivanova N."/>
            <person name="Pagani I."/>
            <person name="Brau L."/>
            <person name="Yates R."/>
            <person name="O'Hara G."/>
            <person name="Rui T."/>
            <person name="Howieson J."/>
            <person name="Reeve W."/>
            <person name="Woyke T."/>
        </authorList>
    </citation>
    <scope>NUCLEOTIDE SEQUENCE [LARGE SCALE GENOMIC DNA]</scope>
    <source>
        <strain evidence="10">WSM2297</strain>
    </source>
</reference>
<dbReference type="InterPro" id="IPR011701">
    <property type="entry name" value="MFS"/>
</dbReference>
<keyword evidence="4 7" id="KW-1133">Transmembrane helix</keyword>
<dbReference type="SUPFAM" id="SSF103473">
    <property type="entry name" value="MFS general substrate transporter"/>
    <property type="match status" value="1"/>
</dbReference>
<dbReference type="OrthoDB" id="9788453at2"/>
<dbReference type="EMBL" id="JH719393">
    <property type="protein sequence ID" value="EJC83235.1"/>
    <property type="molecule type" value="Genomic_DNA"/>
</dbReference>
<evidence type="ECO:0000259" key="8">
    <source>
        <dbReference type="PROSITE" id="PS50850"/>
    </source>
</evidence>
<feature type="transmembrane region" description="Helical" evidence="7">
    <location>
        <begin position="108"/>
        <end position="135"/>
    </location>
</feature>
<dbReference type="PROSITE" id="PS50850">
    <property type="entry name" value="MFS"/>
    <property type="match status" value="1"/>
</dbReference>
<evidence type="ECO:0000256" key="1">
    <source>
        <dbReference type="ARBA" id="ARBA00004651"/>
    </source>
</evidence>
<dbReference type="AlphaFoldDB" id="J0CMT6"/>
<dbReference type="CDD" id="cd17324">
    <property type="entry name" value="MFS_NepI_like"/>
    <property type="match status" value="1"/>
</dbReference>
<evidence type="ECO:0000313" key="10">
    <source>
        <dbReference type="EMBL" id="EJC85172.1"/>
    </source>
</evidence>
<evidence type="ECO:0000313" key="9">
    <source>
        <dbReference type="EMBL" id="EJC83235.1"/>
    </source>
</evidence>
<keyword evidence="3 7" id="KW-0812">Transmembrane</keyword>
<dbReference type="GO" id="GO:0005886">
    <property type="term" value="C:plasma membrane"/>
    <property type="evidence" value="ECO:0007669"/>
    <property type="project" value="UniProtKB-SubCell"/>
</dbReference>
<keyword evidence="5 7" id="KW-0472">Membrane</keyword>
<dbReference type="PANTHER" id="PTHR43124">
    <property type="entry name" value="PURINE EFFLUX PUMP PBUE"/>
    <property type="match status" value="1"/>
</dbReference>
<dbReference type="Pfam" id="PF07690">
    <property type="entry name" value="MFS_1"/>
    <property type="match status" value="1"/>
</dbReference>
<evidence type="ECO:0000256" key="3">
    <source>
        <dbReference type="ARBA" id="ARBA00022692"/>
    </source>
</evidence>
<dbReference type="EMBL" id="JH719393">
    <property type="protein sequence ID" value="EJC85172.1"/>
    <property type="molecule type" value="Genomic_DNA"/>
</dbReference>
<sequence length="420" mass="43120">MSSTNEFTHSVPKRTTEMSITSETRGFVPATSDTTARSQKLTLLALALGSFSIGTSEFASMGIIQLFSDSLGISIPDATNAITGYAFGVVLGAPLVTLAAARLNRRMLLLLLMGLFIAGNVLSAIASNLGFLMLVRFISGLPQGAYFGAGAVVASYIVGPGQAGKAFAIVMSGLTVATIVGSPLATFLGQTIGWRETYLAVAAFSLLAFGAIWHWVPRTKALDGVPVIQELSSLRKGSVWGVMLVAALGVASIFAVYSFIAPMVTDTVRLAPEMIPVALTLFGIGMTVGNVYGGKLADLHQARGIAIGFGSALLIMAVLAVGGANPWIFFPSMFGVGAAMMAAIPTIQVRLTNFAPEAPSLMGAMNLASLNVANAVGAAAGGATIAAGYGLLAAVWAGFALTLAGLIIFGLTMMQKARAA</sequence>
<feature type="transmembrane region" description="Helical" evidence="7">
    <location>
        <begin position="304"/>
        <end position="322"/>
    </location>
</feature>
<gene>
    <name evidence="9" type="ORF">Rleg4DRAFT_4977</name>
    <name evidence="10" type="ORF">Rleg4DRAFT_7045</name>
</gene>
<proteinExistence type="predicted"/>
<dbReference type="GO" id="GO:0022857">
    <property type="term" value="F:transmembrane transporter activity"/>
    <property type="evidence" value="ECO:0007669"/>
    <property type="project" value="InterPro"/>
</dbReference>
<name>J0CMT6_RHILT</name>
<dbReference type="InterPro" id="IPR020846">
    <property type="entry name" value="MFS_dom"/>
</dbReference>
<feature type="transmembrane region" description="Helical" evidence="7">
    <location>
        <begin position="328"/>
        <end position="347"/>
    </location>
</feature>
<evidence type="ECO:0000256" key="7">
    <source>
        <dbReference type="SAM" id="Phobius"/>
    </source>
</evidence>
<protein>
    <submittedName>
        <fullName evidence="10">Arabinose efflux permease family protein</fullName>
    </submittedName>
</protein>
<feature type="transmembrane region" description="Helical" evidence="7">
    <location>
        <begin position="237"/>
        <end position="262"/>
    </location>
</feature>
<comment type="subcellular location">
    <subcellularLocation>
        <location evidence="1">Cell membrane</location>
        <topology evidence="1">Multi-pass membrane protein</topology>
    </subcellularLocation>
</comment>
<feature type="domain" description="Major facilitator superfamily (MFS) profile" evidence="8">
    <location>
        <begin position="42"/>
        <end position="417"/>
    </location>
</feature>